<reference evidence="2 4" key="1">
    <citation type="submission" date="2014-12" db="EMBL/GenBank/DDBJ databases">
        <title>Whole genome sequencing of Sphingobium xenophagum OW59.</title>
        <authorList>
            <person name="Ohta Y."/>
            <person name="Nishi S."/>
            <person name="Hatada Y."/>
        </authorList>
    </citation>
    <scope>NUCLEOTIDE SEQUENCE [LARGE SCALE GENOMIC DNA]</scope>
    <source>
        <strain evidence="2 4">OW59</strain>
    </source>
</reference>
<organism evidence="1 3">
    <name type="scientific">Sphingobium xenophagum</name>
    <dbReference type="NCBI Taxonomy" id="121428"/>
    <lineage>
        <taxon>Bacteria</taxon>
        <taxon>Pseudomonadati</taxon>
        <taxon>Pseudomonadota</taxon>
        <taxon>Alphaproteobacteria</taxon>
        <taxon>Sphingomonadales</taxon>
        <taxon>Sphingomonadaceae</taxon>
        <taxon>Sphingobium</taxon>
    </lineage>
</organism>
<sequence length="181" mass="19208">MTIPALWTIGIIAAAAVPTIPSTPDLGKAEARCRPGENGPSLLLDIVGLKDREGRLKAEVYPANDQDFLQDDNILISQGKTFRRVEAPVEQVATQNGHVAQICIRVPGPGRYAVSVLHDRDGNRKFGLSVDGVGFGGNPKLGMGKPKAAAATMIVGSGPTRGRIIMNYRRGLLSFGPIKAL</sequence>
<evidence type="ECO:0000313" key="3">
    <source>
        <dbReference type="Proteomes" id="UP000217141"/>
    </source>
</evidence>
<dbReference type="Proteomes" id="UP000217141">
    <property type="component" value="Chromosome II"/>
</dbReference>
<evidence type="ECO:0000313" key="4">
    <source>
        <dbReference type="Proteomes" id="UP000290975"/>
    </source>
</evidence>
<gene>
    <name evidence="1" type="ORF">CJD35_17345</name>
    <name evidence="2" type="ORF">MBESOW_P2938</name>
</gene>
<dbReference type="KEGG" id="shyd:CJD35_17345"/>
<evidence type="ECO:0000313" key="2">
    <source>
        <dbReference type="EMBL" id="GBH31681.1"/>
    </source>
</evidence>
<protein>
    <submittedName>
        <fullName evidence="1">DUF2141 domain-containing protein</fullName>
    </submittedName>
</protein>
<dbReference type="STRING" id="1192759.GCA_000277525_00763"/>
<name>A0A249MXY8_SPHXE</name>
<proteinExistence type="predicted"/>
<keyword evidence="4" id="KW-1185">Reference proteome</keyword>
<dbReference type="Proteomes" id="UP000290975">
    <property type="component" value="Unassembled WGS sequence"/>
</dbReference>
<accession>A0A401J4V4</accession>
<dbReference type="Pfam" id="PF09912">
    <property type="entry name" value="DUF2141"/>
    <property type="match status" value="1"/>
</dbReference>
<dbReference type="EMBL" id="BBQY01000020">
    <property type="protein sequence ID" value="GBH31681.1"/>
    <property type="molecule type" value="Genomic_DNA"/>
</dbReference>
<dbReference type="InterPro" id="IPR018673">
    <property type="entry name" value="DUF2141"/>
</dbReference>
<evidence type="ECO:0000313" key="1">
    <source>
        <dbReference type="EMBL" id="ASY46241.1"/>
    </source>
</evidence>
<reference evidence="1 3" key="2">
    <citation type="submission" date="2017-08" db="EMBL/GenBank/DDBJ databases">
        <title>Whole Genome Sequence of Sphingobium hydrophobicum C1: Insights into Adaption to the Electronic-waste Contaminated Sediment.</title>
        <authorList>
            <person name="Song D."/>
            <person name="Chen X."/>
            <person name="Xu M."/>
        </authorList>
    </citation>
    <scope>NUCLEOTIDE SEQUENCE [LARGE SCALE GENOMIC DNA]</scope>
    <source>
        <strain evidence="1 3">C1</strain>
    </source>
</reference>
<dbReference type="RefSeq" id="WP_017181628.1">
    <property type="nucleotide sequence ID" value="NZ_BBQY01000020.1"/>
</dbReference>
<dbReference type="EMBL" id="CP022746">
    <property type="protein sequence ID" value="ASY46241.1"/>
    <property type="molecule type" value="Genomic_DNA"/>
</dbReference>
<accession>A0A249MXY8</accession>
<dbReference type="AlphaFoldDB" id="A0A249MXY8"/>